<dbReference type="Proteomes" id="UP001178507">
    <property type="component" value="Unassembled WGS sequence"/>
</dbReference>
<feature type="compositionally biased region" description="Low complexity" evidence="1">
    <location>
        <begin position="647"/>
        <end position="659"/>
    </location>
</feature>
<evidence type="ECO:0000313" key="3">
    <source>
        <dbReference type="Proteomes" id="UP001178507"/>
    </source>
</evidence>
<comment type="caution">
    <text evidence="2">The sequence shown here is derived from an EMBL/GenBank/DDBJ whole genome shotgun (WGS) entry which is preliminary data.</text>
</comment>
<gene>
    <name evidence="2" type="ORF">EVOR1521_LOCUS1078</name>
</gene>
<accession>A0AA36HKK2</accession>
<feature type="region of interest" description="Disordered" evidence="1">
    <location>
        <begin position="126"/>
        <end position="145"/>
    </location>
</feature>
<evidence type="ECO:0000313" key="2">
    <source>
        <dbReference type="EMBL" id="CAJ1370521.1"/>
    </source>
</evidence>
<dbReference type="EMBL" id="CAUJNA010000025">
    <property type="protein sequence ID" value="CAJ1370521.1"/>
    <property type="molecule type" value="Genomic_DNA"/>
</dbReference>
<feature type="region of interest" description="Disordered" evidence="1">
    <location>
        <begin position="608"/>
        <end position="699"/>
    </location>
</feature>
<reference evidence="2" key="1">
    <citation type="submission" date="2023-08" db="EMBL/GenBank/DDBJ databases">
        <authorList>
            <person name="Chen Y."/>
            <person name="Shah S."/>
            <person name="Dougan E. K."/>
            <person name="Thang M."/>
            <person name="Chan C."/>
        </authorList>
    </citation>
    <scope>NUCLEOTIDE SEQUENCE</scope>
</reference>
<dbReference type="AlphaFoldDB" id="A0AA36HKK2"/>
<organism evidence="2 3">
    <name type="scientific">Effrenium voratum</name>
    <dbReference type="NCBI Taxonomy" id="2562239"/>
    <lineage>
        <taxon>Eukaryota</taxon>
        <taxon>Sar</taxon>
        <taxon>Alveolata</taxon>
        <taxon>Dinophyceae</taxon>
        <taxon>Suessiales</taxon>
        <taxon>Symbiodiniaceae</taxon>
        <taxon>Effrenium</taxon>
    </lineage>
</organism>
<name>A0AA36HKK2_9DINO</name>
<protein>
    <submittedName>
        <fullName evidence="2">Uncharacterized protein</fullName>
    </submittedName>
</protein>
<proteinExistence type="predicted"/>
<feature type="compositionally biased region" description="Acidic residues" evidence="1">
    <location>
        <begin position="133"/>
        <end position="145"/>
    </location>
</feature>
<evidence type="ECO:0000256" key="1">
    <source>
        <dbReference type="SAM" id="MobiDB-lite"/>
    </source>
</evidence>
<keyword evidence="3" id="KW-1185">Reference proteome</keyword>
<sequence length="714" mass="80801">MMDITKLGVRGVGESECCHPSWNSFRKAIGKAGLTCAMMKLVLCNFDHGAWKSGDRLEAKKESFDDYLRNQPREYFSLFSERVAHDRMESYDAEVDPGETLAAKTKAWFGILACLRDLSFDWTIQERHSGSPEPDEEHDEEEQQEELLKMYNKDGPTSMVAGFMADRSLQSIARMLFVIAQPMEQAYYDTLSRLQEGWPGQADWASKRAMGSWWTTVWRILQTLQTPELHDRLCMMMSLGKQLPPDELPEWAKPEHHLLLKAFAFATALAENVFWSNAQFWLSIPALIASLLSRNRAFKRRALQQMRRLVCAVEALEQHQQRNPHNKELEALLADLGWQQQQMARECMALLLQGDFQDVTSVLSPEGLEERQWANSRFFAPQKTLLPNPEAVHSAAHIFQTGWRKAGTLSQQRSAAAAAFLMEDSASTWDFFTFAEPRYADVPINDLEWMYNFTLDSGACDWEHVPVRKLVRGLVPASLANAGIFFALQRVGVNQALVPAAVKAGVWLSAQHLKWLCASLEVNPPNKGSGRSGALLKADWARALVQHLFPEESPENIKKMIGSLSFNSQKKLNTEEKRVLDLVAQLDEENRECPEFKKMAKLAKAQVKEEERQQTEHEVRERVKAEAQEKRQQEAEQQQEADRQQQELEAASPASAARSGARKASETPATLKSVLKIPEMSDIGLNRDPSSYGYRATFPASTLSPLASFSLQRV</sequence>
<feature type="compositionally biased region" description="Basic and acidic residues" evidence="1">
    <location>
        <begin position="608"/>
        <end position="646"/>
    </location>
</feature>